<feature type="region of interest" description="Disordered" evidence="1">
    <location>
        <begin position="23"/>
        <end position="43"/>
    </location>
</feature>
<evidence type="ECO:0008006" key="5">
    <source>
        <dbReference type="Google" id="ProtNLM"/>
    </source>
</evidence>
<dbReference type="EMBL" id="FQZF01000055">
    <property type="protein sequence ID" value="SHK44594.1"/>
    <property type="molecule type" value="Genomic_DNA"/>
</dbReference>
<evidence type="ECO:0000256" key="2">
    <source>
        <dbReference type="SAM" id="SignalP"/>
    </source>
</evidence>
<sequence length="43" mass="4576">MRTLIAIACFAVLAMATPAFAQGNTQSQGSMQGMDHSRMQGMD</sequence>
<organism evidence="3 4">
    <name type="scientific">Muricoccus roseus</name>
    <dbReference type="NCBI Taxonomy" id="198092"/>
    <lineage>
        <taxon>Bacteria</taxon>
        <taxon>Pseudomonadati</taxon>
        <taxon>Pseudomonadota</taxon>
        <taxon>Alphaproteobacteria</taxon>
        <taxon>Acetobacterales</taxon>
        <taxon>Roseomonadaceae</taxon>
        <taxon>Muricoccus</taxon>
    </lineage>
</organism>
<evidence type="ECO:0000313" key="4">
    <source>
        <dbReference type="Proteomes" id="UP000184387"/>
    </source>
</evidence>
<dbReference type="Proteomes" id="UP000184387">
    <property type="component" value="Unassembled WGS sequence"/>
</dbReference>
<feature type="chain" id="PRO_5013268916" description="Pentapeptide MXKDX repeat protein" evidence="2">
    <location>
        <begin position="22"/>
        <end position="43"/>
    </location>
</feature>
<reference evidence="3 4" key="1">
    <citation type="submission" date="2016-11" db="EMBL/GenBank/DDBJ databases">
        <authorList>
            <person name="Jaros S."/>
            <person name="Januszkiewicz K."/>
            <person name="Wedrychowicz H."/>
        </authorList>
    </citation>
    <scope>NUCLEOTIDE SEQUENCE [LARGE SCALE GENOMIC DNA]</scope>
    <source>
        <strain evidence="3 4">DSM 14916</strain>
    </source>
</reference>
<proteinExistence type="predicted"/>
<evidence type="ECO:0000256" key="1">
    <source>
        <dbReference type="SAM" id="MobiDB-lite"/>
    </source>
</evidence>
<dbReference type="AlphaFoldDB" id="A0A1M6SIJ5"/>
<accession>A0A1M6SIJ5</accession>
<feature type="signal peptide" evidence="2">
    <location>
        <begin position="1"/>
        <end position="21"/>
    </location>
</feature>
<feature type="non-terminal residue" evidence="3">
    <location>
        <position position="43"/>
    </location>
</feature>
<gene>
    <name evidence="3" type="ORF">SAMN02745194_04934</name>
</gene>
<evidence type="ECO:0000313" key="3">
    <source>
        <dbReference type="EMBL" id="SHK44594.1"/>
    </source>
</evidence>
<keyword evidence="4" id="KW-1185">Reference proteome</keyword>
<keyword evidence="2" id="KW-0732">Signal</keyword>
<name>A0A1M6SIJ5_9PROT</name>
<protein>
    <recommendedName>
        <fullName evidence="5">Pentapeptide MXKDX repeat protein</fullName>
    </recommendedName>
</protein>